<comment type="caution">
    <text evidence="2">The sequence shown here is derived from an EMBL/GenBank/DDBJ whole genome shotgun (WGS) entry which is preliminary data.</text>
</comment>
<protein>
    <submittedName>
        <fullName evidence="2">Uncharacterized protein</fullName>
    </submittedName>
</protein>
<gene>
    <name evidence="2" type="ORF">DWU98_07670</name>
</gene>
<dbReference type="AlphaFoldDB" id="A0A370X435"/>
<organism evidence="2 3">
    <name type="scientific">Dyella monticola</name>
    <dbReference type="NCBI Taxonomy" id="1927958"/>
    <lineage>
        <taxon>Bacteria</taxon>
        <taxon>Pseudomonadati</taxon>
        <taxon>Pseudomonadota</taxon>
        <taxon>Gammaproteobacteria</taxon>
        <taxon>Lysobacterales</taxon>
        <taxon>Rhodanobacteraceae</taxon>
        <taxon>Dyella</taxon>
    </lineage>
</organism>
<evidence type="ECO:0000256" key="1">
    <source>
        <dbReference type="SAM" id="MobiDB-lite"/>
    </source>
</evidence>
<sequence length="60" mass="6940">MRCLGPWQGHPPKIGKVAGRKGMHSPLQRAGSMQTTIGLARRSETYRYRWEIKREALRMC</sequence>
<accession>A0A370X435</accession>
<dbReference type="EMBL" id="QRBE01000003">
    <property type="protein sequence ID" value="RDS83001.1"/>
    <property type="molecule type" value="Genomic_DNA"/>
</dbReference>
<evidence type="ECO:0000313" key="2">
    <source>
        <dbReference type="EMBL" id="RDS83001.1"/>
    </source>
</evidence>
<name>A0A370X435_9GAMM</name>
<proteinExistence type="predicted"/>
<keyword evidence="3" id="KW-1185">Reference proteome</keyword>
<feature type="region of interest" description="Disordered" evidence="1">
    <location>
        <begin position="1"/>
        <end position="33"/>
    </location>
</feature>
<dbReference type="Proteomes" id="UP000254258">
    <property type="component" value="Unassembled WGS sequence"/>
</dbReference>
<reference evidence="2 3" key="1">
    <citation type="submission" date="2018-07" db="EMBL/GenBank/DDBJ databases">
        <title>Dyella monticola sp. nov. and Dyella psychrodurans sp. nov. isolated from monsoon evergreen broad-leaved forest soil of Dinghu Mountain, China.</title>
        <authorList>
            <person name="Gao Z."/>
            <person name="Qiu L."/>
        </authorList>
    </citation>
    <scope>NUCLEOTIDE SEQUENCE [LARGE SCALE GENOMIC DNA]</scope>
    <source>
        <strain evidence="2 3">4G-K06</strain>
    </source>
</reference>
<evidence type="ECO:0000313" key="3">
    <source>
        <dbReference type="Proteomes" id="UP000254258"/>
    </source>
</evidence>